<dbReference type="RefSeq" id="WP_057793662.1">
    <property type="nucleotide sequence ID" value="NZ_LAXJ01000010.1"/>
</dbReference>
<dbReference type="SUPFAM" id="SSF48452">
    <property type="entry name" value="TPR-like"/>
    <property type="match status" value="1"/>
</dbReference>
<protein>
    <submittedName>
        <fullName evidence="2">Cytochrome C</fullName>
    </submittedName>
</protein>
<accession>A0A0T5NTW3</accession>
<dbReference type="EMBL" id="LAXJ01000010">
    <property type="protein sequence ID" value="KRS12379.1"/>
    <property type="molecule type" value="Genomic_DNA"/>
</dbReference>
<dbReference type="InterPro" id="IPR017560">
    <property type="entry name" value="Cyt_c_biogenesis_CcmI"/>
</dbReference>
<dbReference type="InterPro" id="IPR011990">
    <property type="entry name" value="TPR-like_helical_dom_sf"/>
</dbReference>
<dbReference type="Gene3D" id="1.25.40.10">
    <property type="entry name" value="Tetratricopeptide repeat domain"/>
    <property type="match status" value="1"/>
</dbReference>
<dbReference type="OrthoDB" id="9815847at2"/>
<gene>
    <name evidence="2" type="ORF">XM53_12170</name>
</gene>
<evidence type="ECO:0000256" key="1">
    <source>
        <dbReference type="ARBA" id="ARBA00022748"/>
    </source>
</evidence>
<name>A0A0T5NTW3_9RHOB</name>
<keyword evidence="3" id="KW-1185">Reference proteome</keyword>
<dbReference type="AlphaFoldDB" id="A0A0T5NTW3"/>
<dbReference type="GO" id="GO:0017004">
    <property type="term" value="P:cytochrome complex assembly"/>
    <property type="evidence" value="ECO:0007669"/>
    <property type="project" value="UniProtKB-KW"/>
</dbReference>
<evidence type="ECO:0000313" key="2">
    <source>
        <dbReference type="EMBL" id="KRS12379.1"/>
    </source>
</evidence>
<keyword evidence="1" id="KW-0201">Cytochrome c-type biogenesis</keyword>
<comment type="caution">
    <text evidence="2">The sequence shown here is derived from an EMBL/GenBank/DDBJ whole genome shotgun (WGS) entry which is preliminary data.</text>
</comment>
<organism evidence="2 3">
    <name type="scientific">Roseovarius atlanticus</name>
    <dbReference type="NCBI Taxonomy" id="1641875"/>
    <lineage>
        <taxon>Bacteria</taxon>
        <taxon>Pseudomonadati</taxon>
        <taxon>Pseudomonadota</taxon>
        <taxon>Alphaproteobacteria</taxon>
        <taxon>Rhodobacterales</taxon>
        <taxon>Roseobacteraceae</taxon>
        <taxon>Roseovarius</taxon>
    </lineage>
</organism>
<reference evidence="2 3" key="1">
    <citation type="submission" date="2015-04" db="EMBL/GenBank/DDBJ databases">
        <title>The draft genome sequence of Roseovarius sp.R12b.</title>
        <authorList>
            <person name="Li G."/>
            <person name="Lai Q."/>
            <person name="Shao Z."/>
            <person name="Yan P."/>
        </authorList>
    </citation>
    <scope>NUCLEOTIDE SEQUENCE [LARGE SCALE GENOMIC DNA]</scope>
    <source>
        <strain evidence="2 3">R12B</strain>
    </source>
</reference>
<proteinExistence type="predicted"/>
<sequence length="412" mass="44434">MTFWVLAIALGLICAAILGLVLIRGRVGDAPPAAYDLQVYRDQLKEVDRDLARGVITPEDAERTRAEVSRRILAADAQLQATGQAGAQPALAGKAFAALALLGLVAGAGWLYTQMGAPGYDDLPRTARLAASDEARATRLDQAEAEARFNASQPVTPDMGEVDPQYLELMDRLREAVANRPDDLQGYILLARNEAALGNLSAAAEAKEKVIELKGDAATAADYAELSDMMVSAAGGYVSAEAAEAIRAALARDPKEPRARYYMGLYMIQVDRPDIAFRTWDSLLRESTPDAPWTALIRPRIEELAWRAGINRYEPPAENAAPGPSQGDIDAAGDMSAQDRAAMIRGMVDRLATRIDETGGTEAEWVRLSNAYAVLGDFDAVRDLIARAQDRFDDPMVIDTIINAAKQAGFSE</sequence>
<dbReference type="Proteomes" id="UP000051295">
    <property type="component" value="Unassembled WGS sequence"/>
</dbReference>
<evidence type="ECO:0000313" key="3">
    <source>
        <dbReference type="Proteomes" id="UP000051295"/>
    </source>
</evidence>
<dbReference type="STRING" id="1641875.XM53_12170"/>
<dbReference type="NCBIfam" id="TIGR03142">
    <property type="entry name" value="cytochro_ccmI"/>
    <property type="match status" value="1"/>
</dbReference>
<dbReference type="PATRIC" id="fig|1641875.4.peg.225"/>